<feature type="binding site" evidence="3">
    <location>
        <position position="152"/>
    </location>
    <ligand>
        <name>a divalent metal cation</name>
        <dbReference type="ChEBI" id="CHEBI:60240"/>
        <label>2</label>
    </ligand>
</feature>
<dbReference type="PANTHER" id="PTHR46124:SF2">
    <property type="entry name" value="D-AMINOACYL-TRNA DEACYLASE"/>
    <property type="match status" value="1"/>
</dbReference>
<dbReference type="Gene3D" id="3.20.20.140">
    <property type="entry name" value="Metal-dependent hydrolases"/>
    <property type="match status" value="1"/>
</dbReference>
<dbReference type="InterPro" id="IPR032466">
    <property type="entry name" value="Metal_Hydrolase"/>
</dbReference>
<evidence type="ECO:0000313" key="5">
    <source>
        <dbReference type="Proteomes" id="UP000058636"/>
    </source>
</evidence>
<dbReference type="InterPro" id="IPR015991">
    <property type="entry name" value="TatD/YcfH-like"/>
</dbReference>
<feature type="binding site" evidence="3">
    <location>
        <position position="5"/>
    </location>
    <ligand>
        <name>a divalent metal cation</name>
        <dbReference type="ChEBI" id="CHEBI:60240"/>
        <label>1</label>
    </ligand>
</feature>
<evidence type="ECO:0000256" key="2">
    <source>
        <dbReference type="ARBA" id="ARBA00022801"/>
    </source>
</evidence>
<gene>
    <name evidence="4" type="ORF">XD57_0559</name>
</gene>
<dbReference type="EMBL" id="LGFG01000031">
    <property type="protein sequence ID" value="KUK23329.1"/>
    <property type="molecule type" value="Genomic_DNA"/>
</dbReference>
<evidence type="ECO:0000313" key="4">
    <source>
        <dbReference type="EMBL" id="KUK23329.1"/>
    </source>
</evidence>
<dbReference type="AlphaFoldDB" id="A0A101ERL7"/>
<reference evidence="4 5" key="1">
    <citation type="journal article" date="2015" name="MBio">
        <title>Genome-Resolved Metagenomic Analysis Reveals Roles for Candidate Phyla and Other Microbial Community Members in Biogeochemical Transformations in Oil Reservoirs.</title>
        <authorList>
            <person name="Hu P."/>
            <person name="Tom L."/>
            <person name="Singh A."/>
            <person name="Thomas B.C."/>
            <person name="Baker B.J."/>
            <person name="Piceno Y.M."/>
            <person name="Andersen G.L."/>
            <person name="Banfield J.F."/>
        </authorList>
    </citation>
    <scope>NUCLEOTIDE SEQUENCE [LARGE SCALE GENOMIC DNA]</scope>
    <source>
        <strain evidence="4">46_26</strain>
    </source>
</reference>
<proteinExistence type="predicted"/>
<protein>
    <submittedName>
        <fullName evidence="4">Hydrolase, TatD family</fullName>
    </submittedName>
</protein>
<dbReference type="GO" id="GO:0004536">
    <property type="term" value="F:DNA nuclease activity"/>
    <property type="evidence" value="ECO:0007669"/>
    <property type="project" value="InterPro"/>
</dbReference>
<dbReference type="GO" id="GO:0005829">
    <property type="term" value="C:cytosol"/>
    <property type="evidence" value="ECO:0007669"/>
    <property type="project" value="TreeGrafter"/>
</dbReference>
<dbReference type="SUPFAM" id="SSF51556">
    <property type="entry name" value="Metallo-dependent hydrolases"/>
    <property type="match status" value="1"/>
</dbReference>
<feature type="binding site" evidence="3">
    <location>
        <position position="202"/>
    </location>
    <ligand>
        <name>a divalent metal cation</name>
        <dbReference type="ChEBI" id="CHEBI:60240"/>
        <label>1</label>
    </ligand>
</feature>
<name>A0A101ERL7_9THEM</name>
<dbReference type="NCBIfam" id="TIGR00010">
    <property type="entry name" value="YchF/TatD family DNA exonuclease"/>
    <property type="match status" value="1"/>
</dbReference>
<organism evidence="4 5">
    <name type="scientific">Thermotoga petrophila</name>
    <dbReference type="NCBI Taxonomy" id="93929"/>
    <lineage>
        <taxon>Bacteria</taxon>
        <taxon>Thermotogati</taxon>
        <taxon>Thermotogota</taxon>
        <taxon>Thermotogae</taxon>
        <taxon>Thermotogales</taxon>
        <taxon>Thermotogaceae</taxon>
        <taxon>Thermotoga</taxon>
    </lineage>
</organism>
<dbReference type="GO" id="GO:0046872">
    <property type="term" value="F:metal ion binding"/>
    <property type="evidence" value="ECO:0007669"/>
    <property type="project" value="UniProtKB-KW"/>
</dbReference>
<dbReference type="FunFam" id="3.20.20.140:FF:000005">
    <property type="entry name" value="TatD family hydrolase"/>
    <property type="match status" value="1"/>
</dbReference>
<dbReference type="Pfam" id="PF01026">
    <property type="entry name" value="TatD_DNase"/>
    <property type="match status" value="1"/>
</dbReference>
<dbReference type="PATRIC" id="fig|93930.3.peg.1403"/>
<accession>A0A101ERL7</accession>
<feature type="binding site" evidence="3">
    <location>
        <position position="127"/>
    </location>
    <ligand>
        <name>a divalent metal cation</name>
        <dbReference type="ChEBI" id="CHEBI:60240"/>
        <label>2</label>
    </ligand>
</feature>
<dbReference type="InterPro" id="IPR001130">
    <property type="entry name" value="TatD-like"/>
</dbReference>
<keyword evidence="2 4" id="KW-0378">Hydrolase</keyword>
<dbReference type="GO" id="GO:0016788">
    <property type="term" value="F:hydrolase activity, acting on ester bonds"/>
    <property type="evidence" value="ECO:0007669"/>
    <property type="project" value="InterPro"/>
</dbReference>
<sequence>MVDTHTHLHFHQFDGDRNAIIYSFEENSIEFVVNVGVNLEDSKKSLDLSKTSDRIFCSLGVHPHDAKEVPEDFIEQLEKLAKDEKVVAIGETGLDFFRNISPAEVQKKVFVEQIELARKLNLPLVVHIRDAYSEAYEILRSEPLPEKRGVIHAFSSNYEWAKKFIDLGFMLGIGGPVTYPKSEALREVVKRVGLEHIVLETDCPFLPPQPFRGKRNEPKYLKYVVETISQVLDVPEAKVDEVTTENARRIFLEVKE</sequence>
<dbReference type="PANTHER" id="PTHR46124">
    <property type="entry name" value="D-AMINOACYL-TRNA DEACYLASE"/>
    <property type="match status" value="1"/>
</dbReference>
<feature type="binding site" evidence="3">
    <location>
        <position position="7"/>
    </location>
    <ligand>
        <name>a divalent metal cation</name>
        <dbReference type="ChEBI" id="CHEBI:60240"/>
        <label>1</label>
    </ligand>
</feature>
<comment type="caution">
    <text evidence="4">The sequence shown here is derived from an EMBL/GenBank/DDBJ whole genome shotgun (WGS) entry which is preliminary data.</text>
</comment>
<evidence type="ECO:0000256" key="3">
    <source>
        <dbReference type="PIRSR" id="PIRSR005902-1"/>
    </source>
</evidence>
<evidence type="ECO:0000256" key="1">
    <source>
        <dbReference type="ARBA" id="ARBA00022723"/>
    </source>
</evidence>
<dbReference type="CDD" id="cd01310">
    <property type="entry name" value="TatD_DNAse"/>
    <property type="match status" value="1"/>
</dbReference>
<feature type="binding site" evidence="3">
    <location>
        <position position="91"/>
    </location>
    <ligand>
        <name>a divalent metal cation</name>
        <dbReference type="ChEBI" id="CHEBI:60240"/>
        <label>1</label>
    </ligand>
</feature>
<dbReference type="PIRSF" id="PIRSF005902">
    <property type="entry name" value="DNase_TatD"/>
    <property type="match status" value="1"/>
</dbReference>
<dbReference type="Proteomes" id="UP000058636">
    <property type="component" value="Unassembled WGS sequence"/>
</dbReference>
<keyword evidence="1 3" id="KW-0479">Metal-binding</keyword>